<dbReference type="PANTHER" id="PTHR46128:SF211">
    <property type="entry name" value="PENTACOTRIPEPTIDE-REPEAT REGION OF PRORP DOMAIN-CONTAINING PROTEIN"/>
    <property type="match status" value="1"/>
</dbReference>
<dbReference type="PANTHER" id="PTHR46128">
    <property type="entry name" value="MITOCHONDRIAL GROUP I INTRON SPLICING FACTOR CCM1"/>
    <property type="match status" value="1"/>
</dbReference>
<keyword evidence="5" id="KW-1185">Reference proteome</keyword>
<dbReference type="InterPro" id="IPR050872">
    <property type="entry name" value="PPR_P_subfamily"/>
</dbReference>
<dbReference type="Pfam" id="PF12854">
    <property type="entry name" value="PPR_1"/>
    <property type="match status" value="1"/>
</dbReference>
<dbReference type="Pfam" id="PF13041">
    <property type="entry name" value="PPR_2"/>
    <property type="match status" value="2"/>
</dbReference>
<organism evidence="4 5">
    <name type="scientific">Hibiscus syriacus</name>
    <name type="common">Rose of Sharon</name>
    <dbReference type="NCBI Taxonomy" id="106335"/>
    <lineage>
        <taxon>Eukaryota</taxon>
        <taxon>Viridiplantae</taxon>
        <taxon>Streptophyta</taxon>
        <taxon>Embryophyta</taxon>
        <taxon>Tracheophyta</taxon>
        <taxon>Spermatophyta</taxon>
        <taxon>Magnoliopsida</taxon>
        <taxon>eudicotyledons</taxon>
        <taxon>Gunneridae</taxon>
        <taxon>Pentapetalae</taxon>
        <taxon>rosids</taxon>
        <taxon>malvids</taxon>
        <taxon>Malvales</taxon>
        <taxon>Malvaceae</taxon>
        <taxon>Malvoideae</taxon>
        <taxon>Hibiscus</taxon>
    </lineage>
</organism>
<evidence type="ECO:0000256" key="3">
    <source>
        <dbReference type="PROSITE-ProRule" id="PRU00708"/>
    </source>
</evidence>
<dbReference type="Pfam" id="PF01535">
    <property type="entry name" value="PPR"/>
    <property type="match status" value="3"/>
</dbReference>
<feature type="repeat" description="PPR" evidence="3">
    <location>
        <begin position="400"/>
        <end position="434"/>
    </location>
</feature>
<keyword evidence="2" id="KW-0677">Repeat</keyword>
<evidence type="ECO:0000313" key="5">
    <source>
        <dbReference type="Proteomes" id="UP000436088"/>
    </source>
</evidence>
<evidence type="ECO:0000313" key="4">
    <source>
        <dbReference type="EMBL" id="KAE8733759.1"/>
    </source>
</evidence>
<feature type="repeat" description="PPR" evidence="3">
    <location>
        <begin position="435"/>
        <end position="469"/>
    </location>
</feature>
<reference evidence="4" key="1">
    <citation type="submission" date="2019-09" db="EMBL/GenBank/DDBJ databases">
        <title>Draft genome information of white flower Hibiscus syriacus.</title>
        <authorList>
            <person name="Kim Y.-M."/>
        </authorList>
    </citation>
    <scope>NUCLEOTIDE SEQUENCE [LARGE SCALE GENOMIC DNA]</scope>
    <source>
        <strain evidence="4">YM2019G1</strain>
    </source>
</reference>
<accession>A0A6A3D3B5</accession>
<feature type="repeat" description="PPR" evidence="3">
    <location>
        <begin position="365"/>
        <end position="399"/>
    </location>
</feature>
<proteinExistence type="inferred from homology"/>
<evidence type="ECO:0000256" key="2">
    <source>
        <dbReference type="ARBA" id="ARBA00022737"/>
    </source>
</evidence>
<feature type="repeat" description="PPR" evidence="3">
    <location>
        <begin position="223"/>
        <end position="257"/>
    </location>
</feature>
<feature type="repeat" description="PPR" evidence="3">
    <location>
        <begin position="293"/>
        <end position="327"/>
    </location>
</feature>
<dbReference type="EMBL" id="VEPZ02000089">
    <property type="protein sequence ID" value="KAE8733759.1"/>
    <property type="molecule type" value="Genomic_DNA"/>
</dbReference>
<dbReference type="Proteomes" id="UP000436088">
    <property type="component" value="Unassembled WGS sequence"/>
</dbReference>
<dbReference type="NCBIfam" id="TIGR00756">
    <property type="entry name" value="PPR"/>
    <property type="match status" value="6"/>
</dbReference>
<dbReference type="AlphaFoldDB" id="A0A6A3D3B5"/>
<evidence type="ECO:0000256" key="1">
    <source>
        <dbReference type="ARBA" id="ARBA00007626"/>
    </source>
</evidence>
<dbReference type="PROSITE" id="PS51375">
    <property type="entry name" value="PPR"/>
    <property type="match status" value="8"/>
</dbReference>
<sequence length="488" mass="55809">MKLNPSYRPLKIHTLFSKRRFCSAPKVSVQDNDETAKDAQMISNLKLIVRERQSWKIALNDTDFLKTRHVEEVLIQTLDDPRFALRFFNFLGLHRNFHHSPESFCVLIHALLKVNLFWPASSLLQTLLLRGLGPSEVFEALSKAHEKCKFPSGLGFDLLIQNYVQNKRALVALMIFRLMRKFNSYLLPHRTLSALLNELAKIRQFGVVLEVFDEIVKAGVRPDIFIYTVVIRSFCELKDFVRAKEMIHLMESNGTELNVVVYNVLIHWLCKNLRVWEAVEIKNGLVKRGLKADVITYNTLVLGLCRVDHFDVAVELMNEMLKSGFVPSEAVVTNLVDGLRRKGKFEDALSLLIFNEMGRRGLHPNDVTFSILIDSFCRRGEMDVALSFLGKMRGLGIKATIYPYNSLISGYCKLGNLNLAESFLYEMINEGLLPTVVTYTSLISGYCNEGKLHKAFRLYHEMTEKAIAPNTYTFTALISGLRRENMMA</sequence>
<feature type="repeat" description="PPR" evidence="3">
    <location>
        <begin position="188"/>
        <end position="222"/>
    </location>
</feature>
<comment type="similarity">
    <text evidence="1">Belongs to the PPR family. P subfamily.</text>
</comment>
<name>A0A6A3D3B5_HIBSY</name>
<feature type="repeat" description="PPR" evidence="3">
    <location>
        <begin position="258"/>
        <end position="292"/>
    </location>
</feature>
<comment type="caution">
    <text evidence="4">The sequence shown here is derived from an EMBL/GenBank/DDBJ whole genome shotgun (WGS) entry which is preliminary data.</text>
</comment>
<protein>
    <submittedName>
        <fullName evidence="4">Pentatricopeptide repeat-containing protein</fullName>
    </submittedName>
</protein>
<dbReference type="InterPro" id="IPR002885">
    <property type="entry name" value="PPR_rpt"/>
</dbReference>
<feature type="repeat" description="PPR" evidence="3">
    <location>
        <begin position="328"/>
        <end position="364"/>
    </location>
</feature>
<dbReference type="InterPro" id="IPR011990">
    <property type="entry name" value="TPR-like_helical_dom_sf"/>
</dbReference>
<dbReference type="Gene3D" id="1.25.40.10">
    <property type="entry name" value="Tetratricopeptide repeat domain"/>
    <property type="match status" value="3"/>
</dbReference>
<gene>
    <name evidence="4" type="ORF">F3Y22_tig00000991pilonHSYRG00055</name>
</gene>